<feature type="compositionally biased region" description="Basic and acidic residues" evidence="1">
    <location>
        <begin position="209"/>
        <end position="218"/>
    </location>
</feature>
<dbReference type="Proteomes" id="UP000264006">
    <property type="component" value="Chromosome"/>
</dbReference>
<evidence type="ECO:0000256" key="1">
    <source>
        <dbReference type="SAM" id="MobiDB-lite"/>
    </source>
</evidence>
<protein>
    <submittedName>
        <fullName evidence="2">Putative fusion protein</fullName>
    </submittedName>
</protein>
<dbReference type="AlphaFoldDB" id="A0A346XS74"/>
<sequence>MPTLVSTLRPHSVSREEIAYRYPGPTGLVSRILGVIPHSFGLLEVWPPALHSTMVSVPALFDVPAVDLGRSVSPDTRALAAHAASRAFGCSYCTAHTAIMGSVVRGPADAPTIDGRVASVSTPERLDPASRAVVDYGRAVGTMPPDRIEAAVAELESHHDAMDLEAIVLVTVCMGLLNRLFDTLGVPLETAVQEAAGDPLTASAGWSPGKHEQEGDRLDEGERLVTQPRLLMVKEVPAAEAHARRVLADVPKRKGEQRRALQDAAGFVPYWMETLHRGKARRLFVHWMLERMLTGGVDPAVDPGLKATFGWVQARAVGNTILASHMAFLAVRGGVSPGELARVGDRDDRDGSPDDAVAAALALARATAGGATTLEEDLVAALDRHLRPEGIVELVLVAAIVTAMHRYTASIRPDRLAPEVEAFVVEHGALLGLPARS</sequence>
<reference evidence="2 3" key="1">
    <citation type="submission" date="2018-09" db="EMBL/GenBank/DDBJ databases">
        <title>Complete genome sequence of Euzebya sp. DY32-46 isolated from seawater of Pacific Ocean.</title>
        <authorList>
            <person name="Xu L."/>
            <person name="Wu Y.-H."/>
            <person name="Xu X.-W."/>
        </authorList>
    </citation>
    <scope>NUCLEOTIDE SEQUENCE [LARGE SCALE GENOMIC DNA]</scope>
    <source>
        <strain evidence="2 3">DY32-46</strain>
    </source>
</reference>
<organism evidence="2 3">
    <name type="scientific">Euzebya pacifica</name>
    <dbReference type="NCBI Taxonomy" id="1608957"/>
    <lineage>
        <taxon>Bacteria</taxon>
        <taxon>Bacillati</taxon>
        <taxon>Actinomycetota</taxon>
        <taxon>Nitriliruptoria</taxon>
        <taxon>Euzebyales</taxon>
    </lineage>
</organism>
<proteinExistence type="predicted"/>
<dbReference type="OrthoDB" id="9801997at2"/>
<dbReference type="Gene3D" id="1.20.1290.10">
    <property type="entry name" value="AhpD-like"/>
    <property type="match status" value="2"/>
</dbReference>
<dbReference type="RefSeq" id="WP_114589928.1">
    <property type="nucleotide sequence ID" value="NZ_CP031165.1"/>
</dbReference>
<keyword evidence="3" id="KW-1185">Reference proteome</keyword>
<dbReference type="PANTHER" id="PTHR35446">
    <property type="entry name" value="SI:CH211-175M2.5"/>
    <property type="match status" value="1"/>
</dbReference>
<dbReference type="PANTHER" id="PTHR35446:SF2">
    <property type="entry name" value="CARBOXYMUCONOLACTONE DECARBOXYLASE-LIKE DOMAIN-CONTAINING PROTEIN"/>
    <property type="match status" value="1"/>
</dbReference>
<dbReference type="EMBL" id="CP031165">
    <property type="protein sequence ID" value="AXV05071.1"/>
    <property type="molecule type" value="Genomic_DNA"/>
</dbReference>
<dbReference type="InterPro" id="IPR029032">
    <property type="entry name" value="AhpD-like"/>
</dbReference>
<dbReference type="KEGG" id="euz:DVS28_a0364"/>
<name>A0A346XS74_9ACTN</name>
<evidence type="ECO:0000313" key="3">
    <source>
        <dbReference type="Proteomes" id="UP000264006"/>
    </source>
</evidence>
<gene>
    <name evidence="2" type="ORF">DVS28_a0364</name>
</gene>
<feature type="region of interest" description="Disordered" evidence="1">
    <location>
        <begin position="199"/>
        <end position="218"/>
    </location>
</feature>
<dbReference type="SUPFAM" id="SSF69118">
    <property type="entry name" value="AhpD-like"/>
    <property type="match status" value="2"/>
</dbReference>
<evidence type="ECO:0000313" key="2">
    <source>
        <dbReference type="EMBL" id="AXV05071.1"/>
    </source>
</evidence>
<accession>A0A346XS74</accession>